<name>A0A7Z0EIA1_9ACTN</name>
<comment type="caution">
    <text evidence="1">The sequence shown here is derived from an EMBL/GenBank/DDBJ whole genome shotgun (WGS) entry which is preliminary data.</text>
</comment>
<evidence type="ECO:0000313" key="1">
    <source>
        <dbReference type="EMBL" id="NYJ32136.1"/>
    </source>
</evidence>
<keyword evidence="2" id="KW-1185">Reference proteome</keyword>
<dbReference type="Proteomes" id="UP000572051">
    <property type="component" value="Unassembled WGS sequence"/>
</dbReference>
<organism evidence="1 2">
    <name type="scientific">Nocardiopsis aegyptia</name>
    <dbReference type="NCBI Taxonomy" id="220378"/>
    <lineage>
        <taxon>Bacteria</taxon>
        <taxon>Bacillati</taxon>
        <taxon>Actinomycetota</taxon>
        <taxon>Actinomycetes</taxon>
        <taxon>Streptosporangiales</taxon>
        <taxon>Nocardiopsidaceae</taxon>
        <taxon>Nocardiopsis</taxon>
    </lineage>
</organism>
<dbReference type="EMBL" id="JACCFS010000001">
    <property type="protein sequence ID" value="NYJ32136.1"/>
    <property type="molecule type" value="Genomic_DNA"/>
</dbReference>
<accession>A0A7Z0EIA1</accession>
<evidence type="ECO:0000313" key="2">
    <source>
        <dbReference type="Proteomes" id="UP000572051"/>
    </source>
</evidence>
<protein>
    <recommendedName>
        <fullName evidence="3">DUF742 domain-containing protein</fullName>
    </recommendedName>
</protein>
<evidence type="ECO:0008006" key="3">
    <source>
        <dbReference type="Google" id="ProtNLM"/>
    </source>
</evidence>
<dbReference type="PANTHER" id="PTHR36221:SF1">
    <property type="entry name" value="DUF742 DOMAIN-CONTAINING PROTEIN"/>
    <property type="match status" value="1"/>
</dbReference>
<proteinExistence type="predicted"/>
<sequence length="74" mass="8098">MELDPEPALLLSLCARPVSVAEVASRSGFALGVVRILLADLLDQGYAVVHSSEWEKRRPDAATLRSVLERIRAL</sequence>
<dbReference type="PANTHER" id="PTHR36221">
    <property type="entry name" value="DUF742 DOMAIN-CONTAINING PROTEIN"/>
    <property type="match status" value="1"/>
</dbReference>
<dbReference type="AlphaFoldDB" id="A0A7Z0EIA1"/>
<dbReference type="Pfam" id="PF05331">
    <property type="entry name" value="DUF742"/>
    <property type="match status" value="1"/>
</dbReference>
<gene>
    <name evidence="1" type="ORF">HNR10_000017</name>
</gene>
<dbReference type="InterPro" id="IPR007995">
    <property type="entry name" value="DUF742"/>
</dbReference>
<reference evidence="1 2" key="1">
    <citation type="submission" date="2020-07" db="EMBL/GenBank/DDBJ databases">
        <title>Sequencing the genomes of 1000 actinobacteria strains.</title>
        <authorList>
            <person name="Klenk H.-P."/>
        </authorList>
    </citation>
    <scope>NUCLEOTIDE SEQUENCE [LARGE SCALE GENOMIC DNA]</scope>
    <source>
        <strain evidence="1 2">DSM 44442</strain>
    </source>
</reference>